<dbReference type="SUPFAM" id="SSF48295">
    <property type="entry name" value="TrpR-like"/>
    <property type="match status" value="1"/>
</dbReference>
<gene>
    <name evidence="1" type="ORF">COW98_00765</name>
</gene>
<accession>A0A2H0C135</accession>
<dbReference type="Gene3D" id="1.10.1270.10">
    <property type="entry name" value="TrpR-like"/>
    <property type="match status" value="1"/>
</dbReference>
<feature type="non-terminal residue" evidence="1">
    <location>
        <position position="126"/>
    </location>
</feature>
<organism evidence="1 2">
    <name type="scientific">Candidatus Roizmanbacteria bacterium CG22_combo_CG10-13_8_21_14_all_35_9</name>
    <dbReference type="NCBI Taxonomy" id="1974861"/>
    <lineage>
        <taxon>Bacteria</taxon>
        <taxon>Candidatus Roizmaniibacteriota</taxon>
    </lineage>
</organism>
<dbReference type="Pfam" id="PF01371">
    <property type="entry name" value="Trp_repressor"/>
    <property type="match status" value="1"/>
</dbReference>
<dbReference type="AlphaFoldDB" id="A0A2H0C135"/>
<dbReference type="GO" id="GO:0043565">
    <property type="term" value="F:sequence-specific DNA binding"/>
    <property type="evidence" value="ECO:0007669"/>
    <property type="project" value="InterPro"/>
</dbReference>
<dbReference type="Proteomes" id="UP000231021">
    <property type="component" value="Unassembled WGS sequence"/>
</dbReference>
<dbReference type="InterPro" id="IPR000831">
    <property type="entry name" value="Trp_repress"/>
</dbReference>
<protein>
    <submittedName>
        <fullName evidence="1">Uncharacterized protein</fullName>
    </submittedName>
</protein>
<dbReference type="EMBL" id="PCTB01000018">
    <property type="protein sequence ID" value="PIP63030.1"/>
    <property type="molecule type" value="Genomic_DNA"/>
</dbReference>
<dbReference type="InterPro" id="IPR010921">
    <property type="entry name" value="Trp_repressor/repl_initiator"/>
</dbReference>
<dbReference type="GO" id="GO:0003700">
    <property type="term" value="F:DNA-binding transcription factor activity"/>
    <property type="evidence" value="ECO:0007669"/>
    <property type="project" value="InterPro"/>
</dbReference>
<reference evidence="1 2" key="1">
    <citation type="submission" date="2017-09" db="EMBL/GenBank/DDBJ databases">
        <title>Depth-based differentiation of microbial function through sediment-hosted aquifers and enrichment of novel symbionts in the deep terrestrial subsurface.</title>
        <authorList>
            <person name="Probst A.J."/>
            <person name="Ladd B."/>
            <person name="Jarett J.K."/>
            <person name="Geller-Mcgrath D.E."/>
            <person name="Sieber C.M."/>
            <person name="Emerson J.B."/>
            <person name="Anantharaman K."/>
            <person name="Thomas B.C."/>
            <person name="Malmstrom R."/>
            <person name="Stieglmeier M."/>
            <person name="Klingl A."/>
            <person name="Woyke T."/>
            <person name="Ryan C.M."/>
            <person name="Banfield J.F."/>
        </authorList>
    </citation>
    <scope>NUCLEOTIDE SEQUENCE [LARGE SCALE GENOMIC DNA]</scope>
    <source>
        <strain evidence="1">CG22_combo_CG10-13_8_21_14_all_35_9</strain>
    </source>
</reference>
<sequence length="126" mass="14754">MTRISRYPVKEEVLEKLFELFFKTVGNKENSKDFYEVINDLLSPTERVMIAKRIAIIFLLIKNIEFQNICQVLKVSSSTVSKFSLLKEKESPIIKNLQGFIIKDEFYDFFLDFLNTLFPPGKYGVN</sequence>
<dbReference type="InterPro" id="IPR038116">
    <property type="entry name" value="TrpR-like_sf"/>
</dbReference>
<evidence type="ECO:0000313" key="2">
    <source>
        <dbReference type="Proteomes" id="UP000231021"/>
    </source>
</evidence>
<proteinExistence type="predicted"/>
<evidence type="ECO:0000313" key="1">
    <source>
        <dbReference type="EMBL" id="PIP63030.1"/>
    </source>
</evidence>
<name>A0A2H0C135_9BACT</name>
<comment type="caution">
    <text evidence="1">The sequence shown here is derived from an EMBL/GenBank/DDBJ whole genome shotgun (WGS) entry which is preliminary data.</text>
</comment>